<evidence type="ECO:0000313" key="3">
    <source>
        <dbReference type="Proteomes" id="UP000054248"/>
    </source>
</evidence>
<accession>A0A0C3LCW0</accession>
<proteinExistence type="predicted"/>
<sequence length="228" mass="26063">MEDAVTAQFRCRDCTGQRVFCQNCIVSIHDTMPFHRVEQWNGAFFEPQSPLAPQLHQLMDLGHNGSHCDAPYTAANARRPITSILTVLHINGYHKLQVYYCRCLGSLEPYQQLLQAGLFPATHARPATVFTFQLLKHFQRFNLASKTAAHDYHKALLQLSDNVLPQSIPSSYHAFVDVIRQWRVLMILRRSGKQHSQGLQTGELAIRCPACPRPGINLPERWEEHPQR</sequence>
<reference evidence="2 3" key="1">
    <citation type="submission" date="2014-04" db="EMBL/GenBank/DDBJ databases">
        <authorList>
            <consortium name="DOE Joint Genome Institute"/>
            <person name="Kuo A."/>
            <person name="Girlanda M."/>
            <person name="Perotto S."/>
            <person name="Kohler A."/>
            <person name="Nagy L.G."/>
            <person name="Floudas D."/>
            <person name="Copeland A."/>
            <person name="Barry K.W."/>
            <person name="Cichocki N."/>
            <person name="Veneault-Fourrey C."/>
            <person name="LaButti K."/>
            <person name="Lindquist E.A."/>
            <person name="Lipzen A."/>
            <person name="Lundell T."/>
            <person name="Morin E."/>
            <person name="Murat C."/>
            <person name="Sun H."/>
            <person name="Tunlid A."/>
            <person name="Henrissat B."/>
            <person name="Grigoriev I.V."/>
            <person name="Hibbett D.S."/>
            <person name="Martin F."/>
            <person name="Nordberg H.P."/>
            <person name="Cantor M.N."/>
            <person name="Hua S.X."/>
        </authorList>
    </citation>
    <scope>NUCLEOTIDE SEQUENCE [LARGE SCALE GENOMIC DNA]</scope>
    <source>
        <strain evidence="2 3">MUT 4182</strain>
    </source>
</reference>
<name>A0A0C3LCW0_9AGAM</name>
<gene>
    <name evidence="2" type="ORF">M407DRAFT_82963</name>
</gene>
<dbReference type="Proteomes" id="UP000054248">
    <property type="component" value="Unassembled WGS sequence"/>
</dbReference>
<evidence type="ECO:0000313" key="2">
    <source>
        <dbReference type="EMBL" id="KIO19307.1"/>
    </source>
</evidence>
<organism evidence="2 3">
    <name type="scientific">Tulasnella calospora MUT 4182</name>
    <dbReference type="NCBI Taxonomy" id="1051891"/>
    <lineage>
        <taxon>Eukaryota</taxon>
        <taxon>Fungi</taxon>
        <taxon>Dikarya</taxon>
        <taxon>Basidiomycota</taxon>
        <taxon>Agaricomycotina</taxon>
        <taxon>Agaricomycetes</taxon>
        <taxon>Cantharellales</taxon>
        <taxon>Tulasnellaceae</taxon>
        <taxon>Tulasnella</taxon>
    </lineage>
</organism>
<evidence type="ECO:0000259" key="1">
    <source>
        <dbReference type="Pfam" id="PF18803"/>
    </source>
</evidence>
<dbReference type="InterPro" id="IPR041457">
    <property type="entry name" value="CxC2_KDZ-assoc"/>
</dbReference>
<dbReference type="HOGENOM" id="CLU_003703_1_0_1"/>
<dbReference type="STRING" id="1051891.A0A0C3LCW0"/>
<protein>
    <recommendedName>
        <fullName evidence="1">CxC2-like cysteine cluster KDZ transposase-associated domain-containing protein</fullName>
    </recommendedName>
</protein>
<feature type="domain" description="CxC2-like cysteine cluster KDZ transposase-associated" evidence="1">
    <location>
        <begin position="58"/>
        <end position="163"/>
    </location>
</feature>
<dbReference type="EMBL" id="KN823229">
    <property type="protein sequence ID" value="KIO19307.1"/>
    <property type="molecule type" value="Genomic_DNA"/>
</dbReference>
<dbReference type="OrthoDB" id="3235114at2759"/>
<reference evidence="3" key="2">
    <citation type="submission" date="2015-01" db="EMBL/GenBank/DDBJ databases">
        <title>Evolutionary Origins and Diversification of the Mycorrhizal Mutualists.</title>
        <authorList>
            <consortium name="DOE Joint Genome Institute"/>
            <consortium name="Mycorrhizal Genomics Consortium"/>
            <person name="Kohler A."/>
            <person name="Kuo A."/>
            <person name="Nagy L.G."/>
            <person name="Floudas D."/>
            <person name="Copeland A."/>
            <person name="Barry K.W."/>
            <person name="Cichocki N."/>
            <person name="Veneault-Fourrey C."/>
            <person name="LaButti K."/>
            <person name="Lindquist E.A."/>
            <person name="Lipzen A."/>
            <person name="Lundell T."/>
            <person name="Morin E."/>
            <person name="Murat C."/>
            <person name="Riley R."/>
            <person name="Ohm R."/>
            <person name="Sun H."/>
            <person name="Tunlid A."/>
            <person name="Henrissat B."/>
            <person name="Grigoriev I.V."/>
            <person name="Hibbett D.S."/>
            <person name="Martin F."/>
        </authorList>
    </citation>
    <scope>NUCLEOTIDE SEQUENCE [LARGE SCALE GENOMIC DNA]</scope>
    <source>
        <strain evidence="3">MUT 4182</strain>
    </source>
</reference>
<dbReference type="AlphaFoldDB" id="A0A0C3LCW0"/>
<keyword evidence="3" id="KW-1185">Reference proteome</keyword>
<dbReference type="Pfam" id="PF18803">
    <property type="entry name" value="CxC2"/>
    <property type="match status" value="1"/>
</dbReference>